<dbReference type="RefSeq" id="WP_166097599.1">
    <property type="nucleotide sequence ID" value="NZ_BMMY01000001.1"/>
</dbReference>
<keyword evidence="6 9" id="KW-0521">NADP</keyword>
<gene>
    <name evidence="12" type="ORF">H9L10_04120</name>
</gene>
<dbReference type="UniPathway" id="UPA00077">
    <property type="reaction ID" value="UER00158"/>
</dbReference>
<comment type="function">
    <text evidence="8 9">Key enzyme in folate metabolism. Catalyzes an essential reaction for de novo glycine and purine synthesis, and for DNA precursor synthesis.</text>
</comment>
<dbReference type="AlphaFoldDB" id="A0A7G9R3R2"/>
<comment type="pathway">
    <text evidence="1 9">Cofactor biosynthesis; tetrahydrofolate biosynthesis; 5,6,7,8-tetrahydrofolate from 7,8-dihydrofolate: step 1/1.</text>
</comment>
<accession>A0A7G9R3R2</accession>
<dbReference type="GO" id="GO:0046655">
    <property type="term" value="P:folic acid metabolic process"/>
    <property type="evidence" value="ECO:0007669"/>
    <property type="project" value="TreeGrafter"/>
</dbReference>
<feature type="domain" description="DHFR" evidence="11">
    <location>
        <begin position="3"/>
        <end position="155"/>
    </location>
</feature>
<dbReference type="SUPFAM" id="SSF53597">
    <property type="entry name" value="Dihydrofolate reductase-like"/>
    <property type="match status" value="1"/>
</dbReference>
<evidence type="ECO:0000256" key="8">
    <source>
        <dbReference type="ARBA" id="ARBA00025067"/>
    </source>
</evidence>
<evidence type="ECO:0000256" key="7">
    <source>
        <dbReference type="ARBA" id="ARBA00023002"/>
    </source>
</evidence>
<dbReference type="Gene3D" id="3.40.430.10">
    <property type="entry name" value="Dihydrofolate Reductase, subunit A"/>
    <property type="match status" value="1"/>
</dbReference>
<evidence type="ECO:0000256" key="5">
    <source>
        <dbReference type="ARBA" id="ARBA00022563"/>
    </source>
</evidence>
<dbReference type="PROSITE" id="PS00075">
    <property type="entry name" value="DHFR_1"/>
    <property type="match status" value="1"/>
</dbReference>
<dbReference type="GO" id="GO:0004146">
    <property type="term" value="F:dihydrofolate reductase activity"/>
    <property type="evidence" value="ECO:0007669"/>
    <property type="project" value="UniProtKB-EC"/>
</dbReference>
<dbReference type="PIRSF" id="PIRSF000194">
    <property type="entry name" value="DHFR"/>
    <property type="match status" value="1"/>
</dbReference>
<dbReference type="EC" id="1.5.1.3" evidence="3 9"/>
<evidence type="ECO:0000256" key="1">
    <source>
        <dbReference type="ARBA" id="ARBA00004903"/>
    </source>
</evidence>
<dbReference type="GO" id="GO:0006730">
    <property type="term" value="P:one-carbon metabolic process"/>
    <property type="evidence" value="ECO:0007669"/>
    <property type="project" value="UniProtKB-KW"/>
</dbReference>
<dbReference type="GO" id="GO:0046654">
    <property type="term" value="P:tetrahydrofolate biosynthetic process"/>
    <property type="evidence" value="ECO:0007669"/>
    <property type="project" value="UniProtKB-UniPathway"/>
</dbReference>
<dbReference type="PANTHER" id="PTHR48069">
    <property type="entry name" value="DIHYDROFOLATE REDUCTASE"/>
    <property type="match status" value="1"/>
</dbReference>
<evidence type="ECO:0000256" key="2">
    <source>
        <dbReference type="ARBA" id="ARBA00009539"/>
    </source>
</evidence>
<name>A0A7G9R3R2_9MICO</name>
<comment type="catalytic activity">
    <reaction evidence="9">
        <text>(6S)-5,6,7,8-tetrahydrofolate + NADP(+) = 7,8-dihydrofolate + NADPH + H(+)</text>
        <dbReference type="Rhea" id="RHEA:15009"/>
        <dbReference type="ChEBI" id="CHEBI:15378"/>
        <dbReference type="ChEBI" id="CHEBI:57451"/>
        <dbReference type="ChEBI" id="CHEBI:57453"/>
        <dbReference type="ChEBI" id="CHEBI:57783"/>
        <dbReference type="ChEBI" id="CHEBI:58349"/>
        <dbReference type="EC" id="1.5.1.3"/>
    </reaction>
</comment>
<dbReference type="GO" id="GO:0005829">
    <property type="term" value="C:cytosol"/>
    <property type="evidence" value="ECO:0007669"/>
    <property type="project" value="TreeGrafter"/>
</dbReference>
<proteinExistence type="inferred from homology"/>
<dbReference type="CDD" id="cd00209">
    <property type="entry name" value="DHFR"/>
    <property type="match status" value="1"/>
</dbReference>
<reference evidence="12 13" key="1">
    <citation type="submission" date="2020-08" db="EMBL/GenBank/DDBJ databases">
        <title>Genome sequence of Phycicoccus endophyticus JCM 31784T.</title>
        <authorList>
            <person name="Hyun D.-W."/>
            <person name="Bae J.-W."/>
        </authorList>
    </citation>
    <scope>NUCLEOTIDE SEQUENCE [LARGE SCALE GENOMIC DNA]</scope>
    <source>
        <strain evidence="12 13">JCM 31784</strain>
    </source>
</reference>
<evidence type="ECO:0000259" key="11">
    <source>
        <dbReference type="PROSITE" id="PS51330"/>
    </source>
</evidence>
<keyword evidence="5 9" id="KW-0554">One-carbon metabolism</keyword>
<keyword evidence="7 9" id="KW-0560">Oxidoreductase</keyword>
<dbReference type="GO" id="GO:0070401">
    <property type="term" value="F:NADP+ binding"/>
    <property type="evidence" value="ECO:0007669"/>
    <property type="project" value="UniProtKB-ARBA"/>
</dbReference>
<dbReference type="KEGG" id="pei:H9L10_04120"/>
<dbReference type="FunFam" id="3.40.430.10:FF:000001">
    <property type="entry name" value="Dihydrofolate reductase"/>
    <property type="match status" value="1"/>
</dbReference>
<evidence type="ECO:0000313" key="12">
    <source>
        <dbReference type="EMBL" id="QNN50237.1"/>
    </source>
</evidence>
<evidence type="ECO:0000256" key="4">
    <source>
        <dbReference type="ARBA" id="ARBA00018886"/>
    </source>
</evidence>
<dbReference type="InterPro" id="IPR024072">
    <property type="entry name" value="DHFR-like_dom_sf"/>
</dbReference>
<dbReference type="PRINTS" id="PR00070">
    <property type="entry name" value="DHFR"/>
</dbReference>
<organism evidence="12 13">
    <name type="scientific">Phycicoccus endophyticus</name>
    <dbReference type="NCBI Taxonomy" id="1690220"/>
    <lineage>
        <taxon>Bacteria</taxon>
        <taxon>Bacillati</taxon>
        <taxon>Actinomycetota</taxon>
        <taxon>Actinomycetes</taxon>
        <taxon>Micrococcales</taxon>
        <taxon>Intrasporangiaceae</taxon>
        <taxon>Phycicoccus</taxon>
    </lineage>
</organism>
<evidence type="ECO:0000256" key="9">
    <source>
        <dbReference type="PIRNR" id="PIRNR000194"/>
    </source>
</evidence>
<sequence>MTRVSLIAAVARNGVIGSGSSLPWHLPEDFAFFKRTTMGHPLVMGRRTFDSIGRALPGRRTIVITRQPHWSHAEVETTHSLAEALSLAGPADEVFVAGGGEVYAAAMPYAHRLLLTEVDLEPAGDVHFPPVDPSTWRESAREPREHFAWVTYERR</sequence>
<evidence type="ECO:0000256" key="3">
    <source>
        <dbReference type="ARBA" id="ARBA00012856"/>
    </source>
</evidence>
<dbReference type="PROSITE" id="PS51330">
    <property type="entry name" value="DHFR_2"/>
    <property type="match status" value="1"/>
</dbReference>
<keyword evidence="13" id="KW-1185">Reference proteome</keyword>
<evidence type="ECO:0000313" key="13">
    <source>
        <dbReference type="Proteomes" id="UP000515976"/>
    </source>
</evidence>
<dbReference type="InterPro" id="IPR017925">
    <property type="entry name" value="DHFR_CS"/>
</dbReference>
<dbReference type="EMBL" id="CP060712">
    <property type="protein sequence ID" value="QNN50237.1"/>
    <property type="molecule type" value="Genomic_DNA"/>
</dbReference>
<evidence type="ECO:0000256" key="6">
    <source>
        <dbReference type="ARBA" id="ARBA00022857"/>
    </source>
</evidence>
<dbReference type="PANTHER" id="PTHR48069:SF3">
    <property type="entry name" value="DIHYDROFOLATE REDUCTASE"/>
    <property type="match status" value="1"/>
</dbReference>
<dbReference type="GO" id="GO:0046452">
    <property type="term" value="P:dihydrofolate metabolic process"/>
    <property type="evidence" value="ECO:0007669"/>
    <property type="project" value="TreeGrafter"/>
</dbReference>
<evidence type="ECO:0000256" key="10">
    <source>
        <dbReference type="RuleBase" id="RU004474"/>
    </source>
</evidence>
<comment type="similarity">
    <text evidence="2 9 10">Belongs to the dihydrofolate reductase family.</text>
</comment>
<dbReference type="Pfam" id="PF00186">
    <property type="entry name" value="DHFR_1"/>
    <property type="match status" value="1"/>
</dbReference>
<dbReference type="Proteomes" id="UP000515976">
    <property type="component" value="Chromosome"/>
</dbReference>
<dbReference type="InterPro" id="IPR012259">
    <property type="entry name" value="DHFR"/>
</dbReference>
<dbReference type="InterPro" id="IPR001796">
    <property type="entry name" value="DHFR_dom"/>
</dbReference>
<protein>
    <recommendedName>
        <fullName evidence="4 9">Dihydrofolate reductase</fullName>
        <ecNumber evidence="3 9">1.5.1.3</ecNumber>
    </recommendedName>
</protein>